<proteinExistence type="inferred from homology"/>
<accession>A0A368HFM5</accession>
<sequence length="505" mass="55182">MFRLTIPDLAGGRVLMRESAILKPFGRTMNHGRSPRNMMKKCVSLLVPAWLACTAAPALAANLKDIFRAARLHDMGYRQAGASYREARTIGPEARSAFLPHISAQANTSYNDLTSRILGGASGGFVFPSGHFTFNANGYGISVTETLLNIRALYAWRAAGATMRAARQRYALAQSNLVLTVSAQYFGFLLAQDDLRLRRAEERALRAEYQSALRSFHLGRAPITDANEARARYEAVHAAVLAARNAVRLARARIERMTGQPAHHLWPLNLHHPLPHPRASALTTDEAQALRDNLVLQAARSEAHAASESARAASAARYPTITAQAGYSYSRAGNGEFGFGTVLRDKTIGLDVTLPIYQGGELSAESARASAAAFHAHVAALRVERRVQFDVRQAFLNVRNGYHEIAALAAAKKAARVALASERLGMRVGVRNNVDVLRAEQAYYRTRRDFARAIYDYLLGRLELKAAVSHLTVGDIGRLNALLQPPDAVGAPSNGRRPPRRALRP</sequence>
<dbReference type="GO" id="GO:0015288">
    <property type="term" value="F:porin activity"/>
    <property type="evidence" value="ECO:0007669"/>
    <property type="project" value="TreeGrafter"/>
</dbReference>
<organism evidence="8 9">
    <name type="scientific">Acidiferrobacter thiooxydans</name>
    <dbReference type="NCBI Taxonomy" id="163359"/>
    <lineage>
        <taxon>Bacteria</taxon>
        <taxon>Pseudomonadati</taxon>
        <taxon>Pseudomonadota</taxon>
        <taxon>Gammaproteobacteria</taxon>
        <taxon>Acidiferrobacterales</taxon>
        <taxon>Acidiferrobacteraceae</taxon>
        <taxon>Acidiferrobacter</taxon>
    </lineage>
</organism>
<dbReference type="EMBL" id="PSYR01000002">
    <property type="protein sequence ID" value="RCN56052.1"/>
    <property type="molecule type" value="Genomic_DNA"/>
</dbReference>
<keyword evidence="4" id="KW-1134">Transmembrane beta strand</keyword>
<comment type="caution">
    <text evidence="8">The sequence shown here is derived from an EMBL/GenBank/DDBJ whole genome shotgun (WGS) entry which is preliminary data.</text>
</comment>
<dbReference type="Pfam" id="PF02321">
    <property type="entry name" value="OEP"/>
    <property type="match status" value="2"/>
</dbReference>
<dbReference type="PANTHER" id="PTHR30026:SF20">
    <property type="entry name" value="OUTER MEMBRANE PROTEIN TOLC"/>
    <property type="match status" value="1"/>
</dbReference>
<keyword evidence="3" id="KW-0813">Transport</keyword>
<protein>
    <recommendedName>
        <fullName evidence="10">Type I secretion protein TolC</fullName>
    </recommendedName>
</protein>
<keyword evidence="7" id="KW-0998">Cell outer membrane</keyword>
<keyword evidence="9" id="KW-1185">Reference proteome</keyword>
<evidence type="ECO:0000256" key="1">
    <source>
        <dbReference type="ARBA" id="ARBA00004442"/>
    </source>
</evidence>
<dbReference type="AlphaFoldDB" id="A0A368HFM5"/>
<comment type="similarity">
    <text evidence="2">Belongs to the outer membrane factor (OMF) (TC 1.B.17) family.</text>
</comment>
<reference evidence="8 9" key="1">
    <citation type="submission" date="2018-02" db="EMBL/GenBank/DDBJ databases">
        <title>Insights into the biology of acidophilic members of the Acidiferrobacteraceae family derived from comparative genomic analyses.</title>
        <authorList>
            <person name="Issotta F."/>
            <person name="Thyssen C."/>
            <person name="Mena C."/>
            <person name="Moya A."/>
            <person name="Bellenberg S."/>
            <person name="Sproer C."/>
            <person name="Covarrubias P.C."/>
            <person name="Sand W."/>
            <person name="Quatrini R."/>
            <person name="Vera M."/>
        </authorList>
    </citation>
    <scope>NUCLEOTIDE SEQUENCE [LARGE SCALE GENOMIC DNA]</scope>
    <source>
        <strain evidence="9">m-1</strain>
    </source>
</reference>
<dbReference type="GO" id="GO:0009279">
    <property type="term" value="C:cell outer membrane"/>
    <property type="evidence" value="ECO:0007669"/>
    <property type="project" value="UniProtKB-SubCell"/>
</dbReference>
<gene>
    <name evidence="8" type="ORF">C4900_09230</name>
</gene>
<evidence type="ECO:0000256" key="5">
    <source>
        <dbReference type="ARBA" id="ARBA00022692"/>
    </source>
</evidence>
<evidence type="ECO:0000256" key="6">
    <source>
        <dbReference type="ARBA" id="ARBA00023136"/>
    </source>
</evidence>
<dbReference type="Gene3D" id="1.20.1600.10">
    <property type="entry name" value="Outer membrane efflux proteins (OEP)"/>
    <property type="match status" value="1"/>
</dbReference>
<keyword evidence="6" id="KW-0472">Membrane</keyword>
<dbReference type="GO" id="GO:0015562">
    <property type="term" value="F:efflux transmembrane transporter activity"/>
    <property type="evidence" value="ECO:0007669"/>
    <property type="project" value="InterPro"/>
</dbReference>
<dbReference type="Proteomes" id="UP000253250">
    <property type="component" value="Unassembled WGS sequence"/>
</dbReference>
<evidence type="ECO:0000256" key="7">
    <source>
        <dbReference type="ARBA" id="ARBA00023237"/>
    </source>
</evidence>
<dbReference type="InterPro" id="IPR051906">
    <property type="entry name" value="TolC-like"/>
</dbReference>
<evidence type="ECO:0000313" key="8">
    <source>
        <dbReference type="EMBL" id="RCN56052.1"/>
    </source>
</evidence>
<evidence type="ECO:0000256" key="4">
    <source>
        <dbReference type="ARBA" id="ARBA00022452"/>
    </source>
</evidence>
<evidence type="ECO:0008006" key="10">
    <source>
        <dbReference type="Google" id="ProtNLM"/>
    </source>
</evidence>
<name>A0A368HFM5_9GAMM</name>
<evidence type="ECO:0000313" key="9">
    <source>
        <dbReference type="Proteomes" id="UP000253250"/>
    </source>
</evidence>
<dbReference type="InterPro" id="IPR003423">
    <property type="entry name" value="OMP_efflux"/>
</dbReference>
<dbReference type="GO" id="GO:1990281">
    <property type="term" value="C:efflux pump complex"/>
    <property type="evidence" value="ECO:0007669"/>
    <property type="project" value="TreeGrafter"/>
</dbReference>
<evidence type="ECO:0000256" key="3">
    <source>
        <dbReference type="ARBA" id="ARBA00022448"/>
    </source>
</evidence>
<evidence type="ECO:0000256" key="2">
    <source>
        <dbReference type="ARBA" id="ARBA00007613"/>
    </source>
</evidence>
<keyword evidence="5" id="KW-0812">Transmembrane</keyword>
<dbReference type="SUPFAM" id="SSF56954">
    <property type="entry name" value="Outer membrane efflux proteins (OEP)"/>
    <property type="match status" value="1"/>
</dbReference>
<dbReference type="PANTHER" id="PTHR30026">
    <property type="entry name" value="OUTER MEMBRANE PROTEIN TOLC"/>
    <property type="match status" value="1"/>
</dbReference>
<comment type="subcellular location">
    <subcellularLocation>
        <location evidence="1">Cell outer membrane</location>
    </subcellularLocation>
</comment>